<gene>
    <name evidence="1" type="ORF">AF72_11540</name>
</gene>
<proteinExistence type="predicted"/>
<comment type="caution">
    <text evidence="1">The sequence shown here is derived from an EMBL/GenBank/DDBJ whole genome shotgun (WGS) entry which is preliminary data.</text>
</comment>
<dbReference type="PATRIC" id="fig|1444770.3.peg.2722"/>
<accession>Z9JH18</accession>
<protein>
    <submittedName>
        <fullName evidence="1">Uncharacterized protein</fullName>
    </submittedName>
</protein>
<sequence length="72" mass="7895">MGEMLPGCGGVPGVLKKYCWSATTLDEYTVPVRMGQRHSLVMFDGATEIRLVCGARFLISANHGSVRCMHHD</sequence>
<evidence type="ECO:0000313" key="1">
    <source>
        <dbReference type="EMBL" id="EWS77323.1"/>
    </source>
</evidence>
<name>Z9JH18_9GAMM</name>
<organism evidence="1 2">
    <name type="scientific">Xylella taiwanensis</name>
    <dbReference type="NCBI Taxonomy" id="1444770"/>
    <lineage>
        <taxon>Bacteria</taxon>
        <taxon>Pseudomonadati</taxon>
        <taxon>Pseudomonadota</taxon>
        <taxon>Gammaproteobacteria</taxon>
        <taxon>Lysobacterales</taxon>
        <taxon>Lysobacteraceae</taxon>
        <taxon>Xylella</taxon>
    </lineage>
</organism>
<evidence type="ECO:0000313" key="2">
    <source>
        <dbReference type="Proteomes" id="UP000020406"/>
    </source>
</evidence>
<dbReference type="Proteomes" id="UP000020406">
    <property type="component" value="Unassembled WGS sequence"/>
</dbReference>
<dbReference type="AlphaFoldDB" id="Z9JH18"/>
<dbReference type="EMBL" id="JDSQ01000023">
    <property type="protein sequence ID" value="EWS77323.1"/>
    <property type="molecule type" value="Genomic_DNA"/>
</dbReference>
<reference evidence="1 2" key="1">
    <citation type="journal article" date="2014" name="Genome Announc.">
        <title>Draft Genome Sequence of Xylella fastidiosa Pear Leaf Scorch Strain in Taiwan.</title>
        <authorList>
            <person name="Su C.C."/>
            <person name="Deng W.L."/>
            <person name="Jan F.J."/>
            <person name="Chang C.J."/>
            <person name="Huang H."/>
            <person name="Chen J."/>
        </authorList>
    </citation>
    <scope>NUCLEOTIDE SEQUENCE [LARGE SCALE GENOMIC DNA]</scope>
    <source>
        <strain evidence="1 2">PLS229</strain>
    </source>
</reference>